<dbReference type="Gene3D" id="2.60.40.1120">
    <property type="entry name" value="Carboxypeptidase-like, regulatory domain"/>
    <property type="match status" value="1"/>
</dbReference>
<feature type="domain" description="TonB-dependent transporter Oar-like beta-barrel" evidence="5">
    <location>
        <begin position="236"/>
        <end position="1264"/>
    </location>
</feature>
<dbReference type="InterPro" id="IPR008969">
    <property type="entry name" value="CarboxyPept-like_regulatory"/>
</dbReference>
<dbReference type="AlphaFoldDB" id="A0A7Y9TSH6"/>
<comment type="subcellular location">
    <subcellularLocation>
        <location evidence="1">Cell outer membrane</location>
    </subcellularLocation>
</comment>
<feature type="signal peptide" evidence="4">
    <location>
        <begin position="1"/>
        <end position="16"/>
    </location>
</feature>
<dbReference type="Proteomes" id="UP000589520">
    <property type="component" value="Unassembled WGS sequence"/>
</dbReference>
<evidence type="ECO:0000256" key="2">
    <source>
        <dbReference type="ARBA" id="ARBA00023136"/>
    </source>
</evidence>
<evidence type="ECO:0000313" key="6">
    <source>
        <dbReference type="EMBL" id="NYF79018.1"/>
    </source>
</evidence>
<dbReference type="SUPFAM" id="SSF56935">
    <property type="entry name" value="Porins"/>
    <property type="match status" value="1"/>
</dbReference>
<evidence type="ECO:0000256" key="3">
    <source>
        <dbReference type="ARBA" id="ARBA00023237"/>
    </source>
</evidence>
<keyword evidence="4" id="KW-0732">Signal</keyword>
<feature type="chain" id="PRO_5031509071" description="TonB-dependent transporter Oar-like beta-barrel domain-containing protein" evidence="4">
    <location>
        <begin position="17"/>
        <end position="1280"/>
    </location>
</feature>
<accession>A0A7Y9TSH6</accession>
<evidence type="ECO:0000256" key="1">
    <source>
        <dbReference type="ARBA" id="ARBA00004442"/>
    </source>
</evidence>
<evidence type="ECO:0000313" key="7">
    <source>
        <dbReference type="Proteomes" id="UP000589520"/>
    </source>
</evidence>
<dbReference type="RefSeq" id="WP_179488898.1">
    <property type="nucleotide sequence ID" value="NZ_JACCCW010000001.1"/>
</dbReference>
<evidence type="ECO:0000256" key="4">
    <source>
        <dbReference type="SAM" id="SignalP"/>
    </source>
</evidence>
<name>A0A7Y9TSH6_9BACT</name>
<reference evidence="6 7" key="1">
    <citation type="submission" date="2020-07" db="EMBL/GenBank/DDBJ databases">
        <title>Genomic Encyclopedia of Type Strains, Phase IV (KMG-V): Genome sequencing to study the core and pangenomes of soil and plant-associated prokaryotes.</title>
        <authorList>
            <person name="Whitman W."/>
        </authorList>
    </citation>
    <scope>NUCLEOTIDE SEQUENCE [LARGE SCALE GENOMIC DNA]</scope>
    <source>
        <strain evidence="6 7">X4EP2</strain>
    </source>
</reference>
<proteinExistence type="predicted"/>
<dbReference type="GO" id="GO:0009279">
    <property type="term" value="C:cell outer membrane"/>
    <property type="evidence" value="ECO:0007669"/>
    <property type="project" value="UniProtKB-SubCell"/>
</dbReference>
<dbReference type="Pfam" id="PF25183">
    <property type="entry name" value="OMP_b-brl_4"/>
    <property type="match status" value="1"/>
</dbReference>
<keyword evidence="2" id="KW-0472">Membrane</keyword>
<comment type="caution">
    <text evidence="6">The sequence shown here is derived from an EMBL/GenBank/DDBJ whole genome shotgun (WGS) entry which is preliminary data.</text>
</comment>
<dbReference type="SUPFAM" id="SSF49464">
    <property type="entry name" value="Carboxypeptidase regulatory domain-like"/>
    <property type="match status" value="1"/>
</dbReference>
<dbReference type="Pfam" id="PF13620">
    <property type="entry name" value="CarboxypepD_reg"/>
    <property type="match status" value="1"/>
</dbReference>
<dbReference type="InterPro" id="IPR057601">
    <property type="entry name" value="Oar-like_b-barrel"/>
</dbReference>
<gene>
    <name evidence="6" type="ORF">HDF17_001305</name>
</gene>
<keyword evidence="7" id="KW-1185">Reference proteome</keyword>
<dbReference type="InterPro" id="IPR036942">
    <property type="entry name" value="Beta-barrel_TonB_sf"/>
</dbReference>
<keyword evidence="3" id="KW-0998">Cell outer membrane</keyword>
<protein>
    <recommendedName>
        <fullName evidence="5">TonB-dependent transporter Oar-like beta-barrel domain-containing protein</fullName>
    </recommendedName>
</protein>
<evidence type="ECO:0000259" key="5">
    <source>
        <dbReference type="Pfam" id="PF25183"/>
    </source>
</evidence>
<dbReference type="Gene3D" id="2.40.170.20">
    <property type="entry name" value="TonB-dependent receptor, beta-barrel domain"/>
    <property type="match status" value="1"/>
</dbReference>
<dbReference type="EMBL" id="JACCCW010000001">
    <property type="protein sequence ID" value="NYF79018.1"/>
    <property type="molecule type" value="Genomic_DNA"/>
</dbReference>
<organism evidence="6 7">
    <name type="scientific">Granulicella arctica</name>
    <dbReference type="NCBI Taxonomy" id="940613"/>
    <lineage>
        <taxon>Bacteria</taxon>
        <taxon>Pseudomonadati</taxon>
        <taxon>Acidobacteriota</taxon>
        <taxon>Terriglobia</taxon>
        <taxon>Terriglobales</taxon>
        <taxon>Acidobacteriaceae</taxon>
        <taxon>Granulicella</taxon>
    </lineage>
</organism>
<sequence length="1280" mass="137657">MTATITVLLFSANALAQITGRGTLLGHVTDPTGAVVVGSTVMVTNVATGVKVVKTTDKAGAYEADELIPGPYTVTVDANGFKTLIRQGITLITGATVLVDVPLQIGSERESVTVVANASPLNNGSGMDGQVLESVIIAGTPVPADNPVLLMKLSRGVTSTTGLDLYENGSYNAGGNNASFGAFGINSANQFNTDGTPGGGHGVVPEPADAVNEMQTDTSGFDAQVGKTLGVNITMTTKNGTNDYHGTVREMYQDQRWQAFTHAGRMNYINNVTLNPVCETGQSAYSAALCAIAQEKFGRAGTHEHNFGATIGGPISLPYLFHGKLNGKDKLFFFFSYIRNPFTGVAPAQSLTVPTAQERYYNPTTKALNSVLDFSDEVSPTGVPYTNYTETCPGTTAAAGGNSPNQIYDPATVAAAPCRSGHYVRQPFANNQIPISRVMNPMAKFQDYEVPLPNNCGVNCTVGANGLGNYTYTRLQPQVFQSFAERIDYTPTENDRFFVSANKYTYVQETKGVSTDDIDDQFADQDNFSMTFGYVRTLGARTVIDTSVGYNRNASVTLFPNAYKFPASSFPGLPSYLGAQATAIGINQVPGITFSPPSGGSIYSGVTKTNSIPTYSKVASFRTGITRQQGDHSLKAGFEFQEQGRDGGGGGNVPGSFNYDYTYTRQFDDTALQTPQQLGPAYAAFLMGYQTTASSDQNALYNEVSPYFSGYVNDTWRIKPKLTLIAGIRYEYEFGPTEKDNRLITHWDPSQQLIIAPGAEAAYLTNLTAYKTAIGTLPAPPSAIAVQGGPVYAGQNGASAKWWRDARRLLPRVALAYQLKPSIVLRGGFGVFSDSYNVTTASPDQSGFSYTTSDAASTNGIGVGPSGPTWSSSNVSPQTGGPVPMSDPFFTQASGQRFISPVGNALGNMAKAGQSWTYYPANFSPAKEERWQVTYEEQLGAKGLLAIDYNGAWITHESTVEDGAGLDHGQAQVPAQYYTGGNTPSPNLAILSTQVLNPFYIGNFSGVQTSNPTVYNFALASNSFFTSKTTSLGALLHPYPQQAGLIVHGMDGQTRFNQLGVSYLRRMSQGVALNLIYQRTFQYDRTFYMNAFDPLPSWIPSNNSRPSRLTVTGVWDLPLGKQQKWANTGLLSAIFGGFEFSATDEQTQGPLVLFGNLAFAGTNPATIRKNGVNYSQWFDTSQFITASTGQLNTYNLRVFPPYIDGVRQQGYNDVNMGLQRSAPIFKERAHLLMRFQCMDVFNHTTAGAINTSPTSTQFGTAGADVSNFARWIEIAGKITF</sequence>